<dbReference type="Gene3D" id="2.60.40.150">
    <property type="entry name" value="C2 domain"/>
    <property type="match status" value="2"/>
</dbReference>
<sequence length="1291" mass="141260">MPASEAERVRTSSPRPSGTAAVDPPLAAPPPVSEPTGSTSATPAPVQKRTLLSRLPVKGLKQIPRAAAAGPRRLARLRGAAQRRDAFFKPLVEGDEPLGTLVVQVHAGKDLIAKDKNGLSDPYLVIRYGPSRTTTPTASKTLNPVWVAGGESGAVDGAAGEAKLEVKVYDSLAFGRERIEIVGWDRDRVGSEYLGEISLGLEDWWGPRRDWHDGVPPYGFYDDQNKPIWHTLRSSRSKSAVSGALLVQVGFVPYPPSQHNRKLSEEQRRRIEVALRRVADDAATVSRASREELLFLAPPTDGVGTALISSETLLGTEISDPDSDSDSESDDDDSSGTDSDDESTESENDVLTTGGGDATEFAATDYFDEHLRPGRPPTGGMIDSHQPETAEPKEMSPSPPPPNVITPSIHIELQDAQESSSTSASSANLALPPALRPSSRRGLSLPGFVKRRFSSSASTSRAGSQPGTPAPESDDGGGMTDDASTPSGLSTDPKRRKRFSRKKRSGTADSELADALVEMSLTAGGVGLAPGAAAESKSSKRRTKKKKKQRAPGEKRKRRKHRATAGYTFGADERIAGLVQIEITSAKDLPAWRNALRTGFDMDPFCVISFGRKIFRTRVIRHNLNPVWEERLFFHVGEAETHWNIGFSVSDWDKITGNDHVGDVVVPLEQLLGKTIQPDERGLFPTGPDGRLLDADFHDHDLPIVASSADGHYRGAKPSLQIRACYLPYAALRQQFWRVYALQYAVNESGRMSYVELFSMLDSLGSTLCKDTIESFFTRFDKTPDDELTLDEVVLCLEDEVRKPTEQKRHIIEDSANSGTDTPSGPGGGPSAGDFVEPDASGPKQFDQTDVSSDMKTLTPGTKVLTDPDHGTVVEAPEPHAHVKPPVSRVDSSVSDDNGDSGADSPDSNIERVVNIKECPLCRKPRLNKKGEVSIITHLGICASTDPTRVNRVLVSNFVTASQAQRKFLYKILGKVTKGQYALGADSANIIVQDRQTGAFLEEKMAVYVRLGIRLMYRGMSGNMEGARIRRMLDSLTKKQGLKYDSPSSVKDIEPFIRFHHLNLDEVLDPLDSFKTFNEFFYRKLKADARPVADPEDPRTVVSCADCRAMFFQTIDEATSIWIKGREFTIGRMLGDYYRDKAPEYEGGSLAIFRLAPQDYHRYHSPVDGVMGKQEYITGQYYTVNPMAIRSNVSVYSENVRLVASIDSPVFGEVMNVWIGAMMVASIHMTKKEGEEVKRGDEVGYFAFGGSTIVVLFKPNTVRFDDDLLANSKNSIETLIRMGSRIGRAVG</sequence>
<dbReference type="SUPFAM" id="SSF49562">
    <property type="entry name" value="C2 domain (Calcium/lipid-binding domain, CaLB)"/>
    <property type="match status" value="2"/>
</dbReference>
<feature type="site" description="Cleavage (non-hydrolytic); by autocatalysis" evidence="11">
    <location>
        <begin position="1250"/>
        <end position="1251"/>
    </location>
</feature>
<dbReference type="NCBIfam" id="TIGR00163">
    <property type="entry name" value="PS_decarb"/>
    <property type="match status" value="1"/>
</dbReference>
<feature type="compositionally biased region" description="Basic and acidic residues" evidence="12">
    <location>
        <begin position="866"/>
        <end position="881"/>
    </location>
</feature>
<keyword evidence="11" id="KW-0333">Golgi apparatus</keyword>
<evidence type="ECO:0000256" key="10">
    <source>
        <dbReference type="ARBA" id="ARBA00023317"/>
    </source>
</evidence>
<comment type="pathway">
    <text evidence="1">Lipid metabolism.</text>
</comment>
<evidence type="ECO:0000256" key="8">
    <source>
        <dbReference type="ARBA" id="ARBA00023239"/>
    </source>
</evidence>
<comment type="similarity">
    <text evidence="11">Belongs to the phosphatidylserine decarboxylase family. PSD-B subfamily. Eukaryotic type II sub-subfamily.</text>
</comment>
<dbReference type="Proteomes" id="UP000777482">
    <property type="component" value="Unassembled WGS sequence"/>
</dbReference>
<comment type="cofactor">
    <cofactor evidence="11">
        <name>pyruvate</name>
        <dbReference type="ChEBI" id="CHEBI:15361"/>
    </cofactor>
    <text evidence="11">Binds 1 pyruvoyl group covalently per subunit.</text>
</comment>
<dbReference type="EC" id="4.1.1.65" evidence="11"/>
<dbReference type="InterPro" id="IPR011992">
    <property type="entry name" value="EF-hand-dom_pair"/>
</dbReference>
<comment type="subcellular location">
    <subcellularLocation>
        <location evidence="11">Golgi apparatus membrane</location>
        <topology evidence="11">Peripheral membrane protein</topology>
        <orientation evidence="11">Cytoplasmic side</orientation>
    </subcellularLocation>
    <subcellularLocation>
        <location evidence="11">Endosome membrane</location>
        <topology evidence="11">Peripheral membrane protein</topology>
        <orientation evidence="11">Cytoplasmic side</orientation>
    </subcellularLocation>
</comment>
<dbReference type="GO" id="GO:0004609">
    <property type="term" value="F:phosphatidylserine decarboxylase activity"/>
    <property type="evidence" value="ECO:0007669"/>
    <property type="project" value="UniProtKB-UniRule"/>
</dbReference>
<keyword evidence="10 11" id="KW-0670">Pyruvate</keyword>
<evidence type="ECO:0000256" key="6">
    <source>
        <dbReference type="ARBA" id="ARBA00023145"/>
    </source>
</evidence>
<evidence type="ECO:0000256" key="12">
    <source>
        <dbReference type="SAM" id="MobiDB-lite"/>
    </source>
</evidence>
<feature type="compositionally biased region" description="Basic and acidic residues" evidence="12">
    <location>
        <begin position="1"/>
        <end position="10"/>
    </location>
</feature>
<comment type="subunit">
    <text evidence="11">Heterodimer of a large membrane-associated beta subunit and a small pyruvoyl-containing alpha subunit.</text>
</comment>
<comment type="caution">
    <text evidence="14">The sequence shown here is derived from an EMBL/GenBank/DDBJ whole genome shotgun (WGS) entry which is preliminary data.</text>
</comment>
<name>A0A9P6W2V0_RHOMI</name>
<evidence type="ECO:0000256" key="1">
    <source>
        <dbReference type="ARBA" id="ARBA00005189"/>
    </source>
</evidence>
<feature type="active site" description="Charge relay system; for autoendoproteolytic cleavage activity" evidence="11">
    <location>
        <position position="1164"/>
    </location>
</feature>
<feature type="compositionally biased region" description="Acidic residues" evidence="12">
    <location>
        <begin position="319"/>
        <end position="348"/>
    </location>
</feature>
<feature type="active site" description="Charge relay system; for autoendoproteolytic cleavage activity" evidence="11">
    <location>
        <position position="1251"/>
    </location>
</feature>
<feature type="region of interest" description="Disordered" evidence="12">
    <location>
        <begin position="1"/>
        <end position="51"/>
    </location>
</feature>
<dbReference type="EMBL" id="PUHQ01000039">
    <property type="protein sequence ID" value="KAG0660926.1"/>
    <property type="molecule type" value="Genomic_DNA"/>
</dbReference>
<dbReference type="GO" id="GO:0005795">
    <property type="term" value="C:Golgi stack"/>
    <property type="evidence" value="ECO:0007669"/>
    <property type="project" value="UniProtKB-UniRule"/>
</dbReference>
<evidence type="ECO:0000259" key="13">
    <source>
        <dbReference type="PROSITE" id="PS50004"/>
    </source>
</evidence>
<evidence type="ECO:0000256" key="4">
    <source>
        <dbReference type="ARBA" id="ARBA00023098"/>
    </source>
</evidence>
<dbReference type="InterPro" id="IPR033177">
    <property type="entry name" value="PSD-B"/>
</dbReference>
<dbReference type="GO" id="GO:0010008">
    <property type="term" value="C:endosome membrane"/>
    <property type="evidence" value="ECO:0007669"/>
    <property type="project" value="UniProtKB-SubCell"/>
</dbReference>
<evidence type="ECO:0000256" key="2">
    <source>
        <dbReference type="ARBA" id="ARBA00022516"/>
    </source>
</evidence>
<dbReference type="SMART" id="SM00239">
    <property type="entry name" value="C2"/>
    <property type="match status" value="2"/>
</dbReference>
<protein>
    <recommendedName>
        <fullName evidence="11">Phosphatidylserine decarboxylase proenzyme 2</fullName>
        <ecNumber evidence="11">4.1.1.65</ecNumber>
    </recommendedName>
    <component>
        <recommendedName>
            <fullName evidence="11">Phosphatidylserine decarboxylase 2 beta chain</fullName>
        </recommendedName>
    </component>
    <component>
        <recommendedName>
            <fullName evidence="11">Phosphatidylserine decarboxylase 2 alpha chain</fullName>
        </recommendedName>
    </component>
</protein>
<keyword evidence="6 11" id="KW-0865">Zymogen</keyword>
<dbReference type="Pfam" id="PF02666">
    <property type="entry name" value="PS_Dcarbxylase"/>
    <property type="match status" value="1"/>
</dbReference>
<feature type="domain" description="C2" evidence="13">
    <location>
        <begin position="82"/>
        <end position="212"/>
    </location>
</feature>
<keyword evidence="3 11" id="KW-0210">Decarboxylase</keyword>
<feature type="modified residue" description="Pyruvic acid (Ser); by autocatalysis" evidence="11">
    <location>
        <position position="1251"/>
    </location>
</feature>
<evidence type="ECO:0000313" key="15">
    <source>
        <dbReference type="Proteomes" id="UP000777482"/>
    </source>
</evidence>
<dbReference type="GO" id="GO:0006646">
    <property type="term" value="P:phosphatidylethanolamine biosynthetic process"/>
    <property type="evidence" value="ECO:0007669"/>
    <property type="project" value="UniProtKB-UniRule"/>
</dbReference>
<feature type="compositionally biased region" description="Basic residues" evidence="12">
    <location>
        <begin position="494"/>
        <end position="505"/>
    </location>
</feature>
<evidence type="ECO:0000256" key="7">
    <source>
        <dbReference type="ARBA" id="ARBA00023209"/>
    </source>
</evidence>
<feature type="compositionally biased region" description="Polar residues" evidence="12">
    <location>
        <begin position="846"/>
        <end position="860"/>
    </location>
</feature>
<keyword evidence="5 11" id="KW-0472">Membrane</keyword>
<feature type="compositionally biased region" description="Low complexity" evidence="12">
    <location>
        <begin position="885"/>
        <end position="908"/>
    </location>
</feature>
<dbReference type="GO" id="GO:0016540">
    <property type="term" value="P:protein autoprocessing"/>
    <property type="evidence" value="ECO:0007669"/>
    <property type="project" value="UniProtKB-UniRule"/>
</dbReference>
<gene>
    <name evidence="11" type="primary">PSD2</name>
    <name evidence="14" type="ORF">C6P46_004199</name>
</gene>
<evidence type="ECO:0000256" key="5">
    <source>
        <dbReference type="ARBA" id="ARBA00023136"/>
    </source>
</evidence>
<feature type="chain" id="PRO_5040551697" description="Phosphatidylserine decarboxylase 2 alpha chain" evidence="11">
    <location>
        <begin position="1251"/>
        <end position="1291"/>
    </location>
</feature>
<dbReference type="GO" id="GO:0000139">
    <property type="term" value="C:Golgi membrane"/>
    <property type="evidence" value="ECO:0007669"/>
    <property type="project" value="UniProtKB-SubCell"/>
</dbReference>
<dbReference type="PROSITE" id="PS50004">
    <property type="entry name" value="C2"/>
    <property type="match status" value="2"/>
</dbReference>
<feature type="compositionally biased region" description="Basic residues" evidence="12">
    <location>
        <begin position="539"/>
        <end position="562"/>
    </location>
</feature>
<evidence type="ECO:0000256" key="9">
    <source>
        <dbReference type="ARBA" id="ARBA00023264"/>
    </source>
</evidence>
<feature type="compositionally biased region" description="Low complexity" evidence="12">
    <location>
        <begin position="454"/>
        <end position="464"/>
    </location>
</feature>
<comment type="pathway">
    <text evidence="11">Phospholipid metabolism; phosphatidylethanolamine biosynthesis; phosphatidylethanolamine from CDP-diacylglycerol: step 2/2.</text>
</comment>
<keyword evidence="4 11" id="KW-0443">Lipid metabolism</keyword>
<dbReference type="InterPro" id="IPR000008">
    <property type="entry name" value="C2_dom"/>
</dbReference>
<proteinExistence type="inferred from homology"/>
<feature type="region of interest" description="Disordered" evidence="12">
    <location>
        <begin position="805"/>
        <end position="908"/>
    </location>
</feature>
<evidence type="ECO:0000256" key="11">
    <source>
        <dbReference type="HAMAP-Rule" id="MF_03209"/>
    </source>
</evidence>
<keyword evidence="15" id="KW-1185">Reference proteome</keyword>
<evidence type="ECO:0000313" key="14">
    <source>
        <dbReference type="EMBL" id="KAG0660926.1"/>
    </source>
</evidence>
<dbReference type="HAMAP" id="MF_00663">
    <property type="entry name" value="PS_decarb_PSD_B_type2"/>
    <property type="match status" value="1"/>
</dbReference>
<dbReference type="OrthoDB" id="67700at2759"/>
<keyword evidence="8 11" id="KW-0456">Lyase</keyword>
<feature type="region of interest" description="Disordered" evidence="12">
    <location>
        <begin position="527"/>
        <end position="562"/>
    </location>
</feature>
<feature type="active site" description="Schiff-base intermediate with substrate; via pyruvic acid; for decarboxylase activity" evidence="11">
    <location>
        <position position="1251"/>
    </location>
</feature>
<keyword evidence="7 11" id="KW-0594">Phospholipid biosynthesis</keyword>
<feature type="compositionally biased region" description="Low complexity" evidence="12">
    <location>
        <begin position="419"/>
        <end position="446"/>
    </location>
</feature>
<comment type="PTM">
    <text evidence="11">Is synthesized initially as an inactive proenzyme. Formation of the active enzyme involves a self-maturation process in which the active site pyruvoyl group is generated from an internal serine residue via an autocatalytic post-translational modification. Two non-identical subunits are generated from the proenzyme in this reaction, and the pyruvate is formed at the N-terminus of the alpha chain, which is derived from the carboxyl end of the proenzyme. The autoendoproteolytic cleavage occurs by a canonical serine protease mechanism, in which the side chain hydroxyl group of the serine supplies its oxygen atom to form the C-terminus of the beta chain, while the remainder of the serine residue undergoes an oxidative deamination to produce ammonia and the pyruvoyl prosthetic group on the alpha chain. During this reaction, the Ser that is part of the protease active site of the proenzyme becomes the pyruvoyl prosthetic group, which constitutes an essential element of the active site of the mature decarboxylase.</text>
</comment>
<dbReference type="InterPro" id="IPR035892">
    <property type="entry name" value="C2_domain_sf"/>
</dbReference>
<dbReference type="PANTHER" id="PTHR10067:SF17">
    <property type="entry name" value="PHOSPHATIDYLSERINE DECARBOXYLASE PROENZYME 2"/>
    <property type="match status" value="1"/>
</dbReference>
<comment type="catalytic activity">
    <reaction evidence="11">
        <text>a 1,2-diacyl-sn-glycero-3-phospho-L-serine + H(+) = a 1,2-diacyl-sn-glycero-3-phosphoethanolamine + CO2</text>
        <dbReference type="Rhea" id="RHEA:20828"/>
        <dbReference type="ChEBI" id="CHEBI:15378"/>
        <dbReference type="ChEBI" id="CHEBI:16526"/>
        <dbReference type="ChEBI" id="CHEBI:57262"/>
        <dbReference type="ChEBI" id="CHEBI:64612"/>
        <dbReference type="EC" id="4.1.1.65"/>
    </reaction>
</comment>
<comment type="function">
    <text evidence="11">Catalyzes the formation of phosphatidylethanolamine (PtdEtn) from phosphatidylserine (PtdSer). Plays a central role in phospholipid metabolism and in the interorganelle trafficking of phosphatidylserine.</text>
</comment>
<feature type="compositionally biased region" description="Basic and acidic residues" evidence="12">
    <location>
        <begin position="385"/>
        <end position="394"/>
    </location>
</feature>
<feature type="domain" description="C2" evidence="13">
    <location>
        <begin position="557"/>
        <end position="683"/>
    </location>
</feature>
<feature type="chain" id="PRO_5040551698" description="Phosphatidylserine decarboxylase 2 beta chain" evidence="11">
    <location>
        <begin position="1"/>
        <end position="1250"/>
    </location>
</feature>
<feature type="region of interest" description="Disordered" evidence="12">
    <location>
        <begin position="314"/>
        <end position="509"/>
    </location>
</feature>
<comment type="domain">
    <text evidence="11">The C2 domains have an essential, but non-catalytic function. They may facilitate interactions with other proteins and are required for lipid transport function.</text>
</comment>
<dbReference type="SUPFAM" id="SSF47473">
    <property type="entry name" value="EF-hand"/>
    <property type="match status" value="1"/>
</dbReference>
<keyword evidence="2 11" id="KW-0444">Lipid biosynthesis</keyword>
<dbReference type="InterPro" id="IPR003817">
    <property type="entry name" value="PS_Dcarbxylase"/>
</dbReference>
<keyword evidence="11" id="KW-0967">Endosome</keyword>
<evidence type="ECO:0000256" key="3">
    <source>
        <dbReference type="ARBA" id="ARBA00022793"/>
    </source>
</evidence>
<accession>A0A9P6W2V0</accession>
<keyword evidence="9 11" id="KW-1208">Phospholipid metabolism</keyword>
<feature type="active site" description="Charge relay system; for autoendoproteolytic cleavage activity" evidence="11">
    <location>
        <position position="1106"/>
    </location>
</feature>
<dbReference type="InterPro" id="IPR033179">
    <property type="entry name" value="PSD_type2_pro"/>
</dbReference>
<reference evidence="14 15" key="1">
    <citation type="submission" date="2020-11" db="EMBL/GenBank/DDBJ databases">
        <title>Kefir isolates.</title>
        <authorList>
            <person name="Marcisauskas S."/>
            <person name="Kim Y."/>
            <person name="Blasche S."/>
        </authorList>
    </citation>
    <scope>NUCLEOTIDE SEQUENCE [LARGE SCALE GENOMIC DNA]</scope>
    <source>
        <strain evidence="14 15">KR</strain>
    </source>
</reference>
<dbReference type="Gene3D" id="1.10.238.10">
    <property type="entry name" value="EF-hand"/>
    <property type="match status" value="1"/>
</dbReference>
<dbReference type="PANTHER" id="PTHR10067">
    <property type="entry name" value="PHOSPHATIDYLSERINE DECARBOXYLASE"/>
    <property type="match status" value="1"/>
</dbReference>
<dbReference type="Pfam" id="PF00168">
    <property type="entry name" value="C2"/>
    <property type="match status" value="2"/>
</dbReference>
<organism evidence="14 15">
    <name type="scientific">Rhodotorula mucilaginosa</name>
    <name type="common">Yeast</name>
    <name type="synonym">Rhodotorula rubra</name>
    <dbReference type="NCBI Taxonomy" id="5537"/>
    <lineage>
        <taxon>Eukaryota</taxon>
        <taxon>Fungi</taxon>
        <taxon>Dikarya</taxon>
        <taxon>Basidiomycota</taxon>
        <taxon>Pucciniomycotina</taxon>
        <taxon>Microbotryomycetes</taxon>
        <taxon>Sporidiobolales</taxon>
        <taxon>Sporidiobolaceae</taxon>
        <taxon>Rhodotorula</taxon>
    </lineage>
</organism>